<keyword evidence="4" id="KW-1185">Reference proteome</keyword>
<dbReference type="InterPro" id="IPR005064">
    <property type="entry name" value="BUG"/>
</dbReference>
<dbReference type="CDD" id="cd07012">
    <property type="entry name" value="PBP2_Bug_TTT"/>
    <property type="match status" value="1"/>
</dbReference>
<evidence type="ECO:0000313" key="3">
    <source>
        <dbReference type="EMBL" id="ARP94784.1"/>
    </source>
</evidence>
<dbReference type="OrthoDB" id="8678477at2"/>
<dbReference type="EMBL" id="CP021111">
    <property type="protein sequence ID" value="ARP94784.1"/>
    <property type="molecule type" value="Genomic_DNA"/>
</dbReference>
<dbReference type="Pfam" id="PF03401">
    <property type="entry name" value="TctC"/>
    <property type="match status" value="1"/>
</dbReference>
<dbReference type="RefSeq" id="WP_086078550.1">
    <property type="nucleotide sequence ID" value="NZ_CP021111.1"/>
</dbReference>
<reference evidence="3 4" key="1">
    <citation type="submission" date="2017-05" db="EMBL/GenBank/DDBJ databases">
        <title>Complete and WGS of Bordetella genogroups.</title>
        <authorList>
            <person name="Spilker T."/>
            <person name="LiPuma J."/>
        </authorList>
    </citation>
    <scope>NUCLEOTIDE SEQUENCE [LARGE SCALE GENOMIC DNA]</scope>
    <source>
        <strain evidence="3 4">AU7206</strain>
    </source>
</reference>
<sequence>MTLKRILGMAGAAFVLAGPAQAQGQTQSQPYPSRPVKIIVPFTPGGATDAVARQLAGRLAARLGQPFIVENRPGAATVIGAQAAADATPDGYTLMLSGSSTYTVVPALKKQLPYDPLKSYAPIAIVALAPVVLVAKNDLPVRNAAELADLARQRSQSRALMYGTFGAGSAPHLAGEMVAQAARATLVPVPYKGSAQLITALIGGEIDLGVDTVSSAAPHIVAGKVRAIAVTGSQRAAQLPDVPTFAEAGMPSVSMIGWYGLVAPADTPAAVRTTLEQAVAGIMGDAELRKAFAALALQPVSLGPDAFRKQVAEELKVFGDIGERAKISLD</sequence>
<dbReference type="PANTHER" id="PTHR42928:SF5">
    <property type="entry name" value="BLR1237 PROTEIN"/>
    <property type="match status" value="1"/>
</dbReference>
<protein>
    <submittedName>
        <fullName evidence="3">ABC transporter substrate-binding protein</fullName>
    </submittedName>
</protein>
<name>A0A1W6ZD52_9BORD</name>
<evidence type="ECO:0000313" key="4">
    <source>
        <dbReference type="Proteomes" id="UP000194161"/>
    </source>
</evidence>
<feature type="chain" id="PRO_5012393726" evidence="2">
    <location>
        <begin position="23"/>
        <end position="330"/>
    </location>
</feature>
<comment type="similarity">
    <text evidence="1">Belongs to the UPF0065 (bug) family.</text>
</comment>
<dbReference type="Proteomes" id="UP000194161">
    <property type="component" value="Chromosome"/>
</dbReference>
<dbReference type="Gene3D" id="3.40.190.10">
    <property type="entry name" value="Periplasmic binding protein-like II"/>
    <property type="match status" value="1"/>
</dbReference>
<dbReference type="AlphaFoldDB" id="A0A1W6ZD52"/>
<organism evidence="3 4">
    <name type="scientific">Bordetella genomosp. 13</name>
    <dbReference type="NCBI Taxonomy" id="463040"/>
    <lineage>
        <taxon>Bacteria</taxon>
        <taxon>Pseudomonadati</taxon>
        <taxon>Pseudomonadota</taxon>
        <taxon>Betaproteobacteria</taxon>
        <taxon>Burkholderiales</taxon>
        <taxon>Alcaligenaceae</taxon>
        <taxon>Bordetella</taxon>
    </lineage>
</organism>
<keyword evidence="2" id="KW-0732">Signal</keyword>
<feature type="signal peptide" evidence="2">
    <location>
        <begin position="1"/>
        <end position="22"/>
    </location>
</feature>
<accession>A0A1W6ZD52</accession>
<dbReference type="STRING" id="463040.CAL15_10535"/>
<dbReference type="Gene3D" id="3.40.190.150">
    <property type="entry name" value="Bordetella uptake gene, domain 1"/>
    <property type="match status" value="1"/>
</dbReference>
<dbReference type="KEGG" id="bgm:CAL15_10535"/>
<dbReference type="PIRSF" id="PIRSF017082">
    <property type="entry name" value="YflP"/>
    <property type="match status" value="1"/>
</dbReference>
<gene>
    <name evidence="3" type="ORF">CAL15_10535</name>
</gene>
<dbReference type="PANTHER" id="PTHR42928">
    <property type="entry name" value="TRICARBOXYLATE-BINDING PROTEIN"/>
    <property type="match status" value="1"/>
</dbReference>
<dbReference type="SUPFAM" id="SSF53850">
    <property type="entry name" value="Periplasmic binding protein-like II"/>
    <property type="match status" value="1"/>
</dbReference>
<proteinExistence type="inferred from homology"/>
<evidence type="ECO:0000256" key="2">
    <source>
        <dbReference type="SAM" id="SignalP"/>
    </source>
</evidence>
<dbReference type="InterPro" id="IPR042100">
    <property type="entry name" value="Bug_dom1"/>
</dbReference>
<evidence type="ECO:0000256" key="1">
    <source>
        <dbReference type="ARBA" id="ARBA00006987"/>
    </source>
</evidence>